<evidence type="ECO:0000313" key="2">
    <source>
        <dbReference type="EMBL" id="MDM9632197.1"/>
    </source>
</evidence>
<dbReference type="InterPro" id="IPR050383">
    <property type="entry name" value="GlyoxalaseI/FosfomycinResist"/>
</dbReference>
<gene>
    <name evidence="2" type="ORF">QU605_11985</name>
</gene>
<keyword evidence="3" id="KW-1185">Reference proteome</keyword>
<dbReference type="EMBL" id="JAUDUY010000006">
    <property type="protein sequence ID" value="MDM9632197.1"/>
    <property type="molecule type" value="Genomic_DNA"/>
</dbReference>
<sequence>MLKLFLRPGTGCLLFFILVTTTVRLGAQEFEFTYDHFALEVEDLKSVGDYYAEALQLKEIPHPSEPEGFRWFVIQGNTQLHLIRKESVPEQDRKSEHLCLSTTDLQAFIAHLDKLRIPYWDWPGTKGAVTLRADGVRQIYLKDPENNWIEINNAPH</sequence>
<dbReference type="Pfam" id="PF00903">
    <property type="entry name" value="Glyoxalase"/>
    <property type="match status" value="1"/>
</dbReference>
<dbReference type="PANTHER" id="PTHR21366">
    <property type="entry name" value="GLYOXALASE FAMILY PROTEIN"/>
    <property type="match status" value="1"/>
</dbReference>
<accession>A0ABT7WH02</accession>
<dbReference type="PROSITE" id="PS51819">
    <property type="entry name" value="VOC"/>
    <property type="match status" value="1"/>
</dbReference>
<dbReference type="Proteomes" id="UP001174839">
    <property type="component" value="Unassembled WGS sequence"/>
</dbReference>
<dbReference type="InterPro" id="IPR029068">
    <property type="entry name" value="Glyas_Bleomycin-R_OHBP_Dase"/>
</dbReference>
<comment type="caution">
    <text evidence="2">The sequence shown here is derived from an EMBL/GenBank/DDBJ whole genome shotgun (WGS) entry which is preliminary data.</text>
</comment>
<protein>
    <submittedName>
        <fullName evidence="2">VOC family protein</fullName>
    </submittedName>
</protein>
<feature type="domain" description="VOC" evidence="1">
    <location>
        <begin position="33"/>
        <end position="154"/>
    </location>
</feature>
<name>A0ABT7WH02_9FLAO</name>
<dbReference type="PANTHER" id="PTHR21366:SF22">
    <property type="entry name" value="VOC DOMAIN-CONTAINING PROTEIN"/>
    <property type="match status" value="1"/>
</dbReference>
<dbReference type="RefSeq" id="WP_289725562.1">
    <property type="nucleotide sequence ID" value="NZ_JAUDUY010000006.1"/>
</dbReference>
<reference evidence="2" key="1">
    <citation type="submission" date="2023-06" db="EMBL/GenBank/DDBJ databases">
        <title>Robiginitalea aurantiacus sp. nov. and Algoriphagus sediminis sp. nov., isolated from coastal sediment.</title>
        <authorList>
            <person name="Zhou Z.Y."/>
            <person name="An J."/>
            <person name="Jia Y.W."/>
            <person name="Du Z.J."/>
        </authorList>
    </citation>
    <scope>NUCLEOTIDE SEQUENCE</scope>
    <source>
        <strain evidence="2">M39</strain>
    </source>
</reference>
<dbReference type="Gene3D" id="3.10.180.10">
    <property type="entry name" value="2,3-Dihydroxybiphenyl 1,2-Dioxygenase, domain 1"/>
    <property type="match status" value="1"/>
</dbReference>
<evidence type="ECO:0000259" key="1">
    <source>
        <dbReference type="PROSITE" id="PS51819"/>
    </source>
</evidence>
<dbReference type="InterPro" id="IPR004360">
    <property type="entry name" value="Glyas_Fos-R_dOase_dom"/>
</dbReference>
<proteinExistence type="predicted"/>
<organism evidence="2 3">
    <name type="scientific">Robiginitalea aurantiaca</name>
    <dbReference type="NCBI Taxonomy" id="3056915"/>
    <lineage>
        <taxon>Bacteria</taxon>
        <taxon>Pseudomonadati</taxon>
        <taxon>Bacteroidota</taxon>
        <taxon>Flavobacteriia</taxon>
        <taxon>Flavobacteriales</taxon>
        <taxon>Flavobacteriaceae</taxon>
        <taxon>Robiginitalea</taxon>
    </lineage>
</organism>
<dbReference type="SUPFAM" id="SSF54593">
    <property type="entry name" value="Glyoxalase/Bleomycin resistance protein/Dihydroxybiphenyl dioxygenase"/>
    <property type="match status" value="1"/>
</dbReference>
<evidence type="ECO:0000313" key="3">
    <source>
        <dbReference type="Proteomes" id="UP001174839"/>
    </source>
</evidence>
<dbReference type="InterPro" id="IPR037523">
    <property type="entry name" value="VOC_core"/>
</dbReference>